<keyword evidence="5" id="KW-0170">Cobalt</keyword>
<dbReference type="Gene3D" id="1.50.10.20">
    <property type="match status" value="1"/>
</dbReference>
<dbReference type="InterPro" id="IPR002157">
    <property type="entry name" value="Cbl-bd_prot"/>
</dbReference>
<evidence type="ECO:0000256" key="3">
    <source>
        <dbReference type="ARBA" id="ARBA00022729"/>
    </source>
</evidence>
<reference evidence="6" key="2">
    <citation type="submission" date="2020-06" db="EMBL/GenBank/DDBJ databases">
        <authorList>
            <person name="Sheffer M."/>
        </authorList>
    </citation>
    <scope>NUCLEOTIDE SEQUENCE</scope>
</reference>
<evidence type="ECO:0000256" key="2">
    <source>
        <dbReference type="ARBA" id="ARBA00022525"/>
    </source>
</evidence>
<dbReference type="PANTHER" id="PTHR10559">
    <property type="entry name" value="TRANSCOBALAMIN-1/GASTRIC INTRINSIC FACTOR"/>
    <property type="match status" value="1"/>
</dbReference>
<gene>
    <name evidence="6" type="ORF">HNY73_021654</name>
</gene>
<dbReference type="AlphaFoldDB" id="A0A8T0E1X5"/>
<comment type="subcellular location">
    <subcellularLocation>
        <location evidence="1">Secreted</location>
    </subcellularLocation>
</comment>
<dbReference type="Pfam" id="PF01122">
    <property type="entry name" value="Cobalamin_bind"/>
    <property type="match status" value="1"/>
</dbReference>
<evidence type="ECO:0000256" key="4">
    <source>
        <dbReference type="ARBA" id="ARBA00023157"/>
    </source>
</evidence>
<protein>
    <submittedName>
        <fullName evidence="6">Uncharacterized protein</fullName>
    </submittedName>
</protein>
<dbReference type="EMBL" id="JABXBU010002231">
    <property type="protein sequence ID" value="KAF8763470.1"/>
    <property type="molecule type" value="Genomic_DNA"/>
</dbReference>
<sequence>MCNGIEDCPDGSDEESCETGVDAIAGVDDSRLNGTRWLMEKWSPTLGWQENTHRGVIALHLGTERNATIMDLKRKLMVKQLEVQTLASLLRPKKYIIFYFFILKDVQAAAVMALSCIRANQQDDSNSSSLYTDYEEALKKLKQLQLEDGSFGNIYTTAIVTQALLSAGEEKSKDWKLEAAVNHLMRYLNSSSVDFLATYLILPILKRTKAYRDIGKHKFCLGSAARIEW</sequence>
<organism evidence="6 7">
    <name type="scientific">Argiope bruennichi</name>
    <name type="common">Wasp spider</name>
    <name type="synonym">Aranea bruennichi</name>
    <dbReference type="NCBI Taxonomy" id="94029"/>
    <lineage>
        <taxon>Eukaryota</taxon>
        <taxon>Metazoa</taxon>
        <taxon>Ecdysozoa</taxon>
        <taxon>Arthropoda</taxon>
        <taxon>Chelicerata</taxon>
        <taxon>Arachnida</taxon>
        <taxon>Araneae</taxon>
        <taxon>Araneomorphae</taxon>
        <taxon>Entelegynae</taxon>
        <taxon>Araneoidea</taxon>
        <taxon>Araneidae</taxon>
        <taxon>Argiope</taxon>
    </lineage>
</organism>
<keyword evidence="3" id="KW-0732">Signal</keyword>
<keyword evidence="2" id="KW-0964">Secreted</keyword>
<dbReference type="CDD" id="cd00112">
    <property type="entry name" value="LDLa"/>
    <property type="match status" value="1"/>
</dbReference>
<dbReference type="InterPro" id="IPR008930">
    <property type="entry name" value="Terpenoid_cyclase/PrenylTrfase"/>
</dbReference>
<reference evidence="6" key="1">
    <citation type="journal article" date="2020" name="bioRxiv">
        <title>Chromosome-level reference genome of the European wasp spider Argiope bruennichi: a resource for studies on range expansion and evolutionary adaptation.</title>
        <authorList>
            <person name="Sheffer M.M."/>
            <person name="Hoppe A."/>
            <person name="Krehenwinkel H."/>
            <person name="Uhl G."/>
            <person name="Kuss A.W."/>
            <person name="Jensen L."/>
            <person name="Jensen C."/>
            <person name="Gillespie R.G."/>
            <person name="Hoff K.J."/>
            <person name="Prost S."/>
        </authorList>
    </citation>
    <scope>NUCLEOTIDE SEQUENCE</scope>
</reference>
<keyword evidence="4" id="KW-1015">Disulfide bond</keyword>
<dbReference type="SUPFAM" id="SSF48239">
    <property type="entry name" value="Terpenoid cyclases/Protein prenyltransferases"/>
    <property type="match status" value="1"/>
</dbReference>
<dbReference type="InterPro" id="IPR002172">
    <property type="entry name" value="LDrepeatLR_classA_rpt"/>
</dbReference>
<dbReference type="PANTHER" id="PTHR10559:SF18">
    <property type="entry name" value="TRANSCOBALAMIN II"/>
    <property type="match status" value="1"/>
</dbReference>
<dbReference type="InterPro" id="IPR051588">
    <property type="entry name" value="Cobalamin_Transport"/>
</dbReference>
<evidence type="ECO:0000256" key="5">
    <source>
        <dbReference type="PIRSR" id="PIRSR602157-1"/>
    </source>
</evidence>
<accession>A0A8T0E1X5</accession>
<proteinExistence type="predicted"/>
<dbReference type="GO" id="GO:0031419">
    <property type="term" value="F:cobalamin binding"/>
    <property type="evidence" value="ECO:0007669"/>
    <property type="project" value="InterPro"/>
</dbReference>
<feature type="binding site" evidence="5">
    <location>
        <position position="153"/>
    </location>
    <ligand>
        <name>cyanocob(III)alamin</name>
        <dbReference type="ChEBI" id="CHEBI:17439"/>
    </ligand>
</feature>
<evidence type="ECO:0000256" key="1">
    <source>
        <dbReference type="ARBA" id="ARBA00004613"/>
    </source>
</evidence>
<feature type="binding site" evidence="5">
    <location>
        <position position="105"/>
    </location>
    <ligand>
        <name>cyanocob(III)alamin</name>
        <dbReference type="ChEBI" id="CHEBI:17439"/>
    </ligand>
</feature>
<evidence type="ECO:0000313" key="6">
    <source>
        <dbReference type="EMBL" id="KAF8763470.1"/>
    </source>
</evidence>
<dbReference type="GO" id="GO:0015889">
    <property type="term" value="P:cobalamin transport"/>
    <property type="evidence" value="ECO:0007669"/>
    <property type="project" value="InterPro"/>
</dbReference>
<dbReference type="Proteomes" id="UP000807504">
    <property type="component" value="Unassembled WGS sequence"/>
</dbReference>
<name>A0A8T0E1X5_ARGBR</name>
<dbReference type="GO" id="GO:0005576">
    <property type="term" value="C:extracellular region"/>
    <property type="evidence" value="ECO:0007669"/>
    <property type="project" value="UniProtKB-SubCell"/>
</dbReference>
<keyword evidence="7" id="KW-1185">Reference proteome</keyword>
<comment type="caution">
    <text evidence="6">The sequence shown here is derived from an EMBL/GenBank/DDBJ whole genome shotgun (WGS) entry which is preliminary data.</text>
</comment>
<evidence type="ECO:0000313" key="7">
    <source>
        <dbReference type="Proteomes" id="UP000807504"/>
    </source>
</evidence>